<feature type="domain" description="Non-reducing end beta-L-arabinofuranosidase-like GH127 middle" evidence="2">
    <location>
        <begin position="431"/>
        <end position="527"/>
    </location>
</feature>
<dbReference type="AlphaFoldDB" id="A0A3E1Y9J6"/>
<evidence type="ECO:0000259" key="2">
    <source>
        <dbReference type="Pfam" id="PF20736"/>
    </source>
</evidence>
<evidence type="ECO:0008006" key="5">
    <source>
        <dbReference type="Google" id="ProtNLM"/>
    </source>
</evidence>
<dbReference type="Pfam" id="PF07944">
    <property type="entry name" value="Beta-AFase-like_GH127_cat"/>
    <property type="match status" value="1"/>
</dbReference>
<evidence type="ECO:0000313" key="3">
    <source>
        <dbReference type="EMBL" id="RFS22063.1"/>
    </source>
</evidence>
<dbReference type="GO" id="GO:0005975">
    <property type="term" value="P:carbohydrate metabolic process"/>
    <property type="evidence" value="ECO:0007669"/>
    <property type="project" value="InterPro"/>
</dbReference>
<evidence type="ECO:0000313" key="4">
    <source>
        <dbReference type="Proteomes" id="UP000260644"/>
    </source>
</evidence>
<dbReference type="InterPro" id="IPR012878">
    <property type="entry name" value="Beta-AFase-like_GH127_cat"/>
</dbReference>
<dbReference type="EMBL" id="QPMM01000007">
    <property type="protein sequence ID" value="RFS22063.1"/>
    <property type="molecule type" value="Genomic_DNA"/>
</dbReference>
<dbReference type="Pfam" id="PF20736">
    <property type="entry name" value="Glyco_hydro127M"/>
    <property type="match status" value="1"/>
</dbReference>
<feature type="domain" description="Non-reducing end beta-L-arabinofuranosidase-like GH127 catalytic" evidence="1">
    <location>
        <begin position="93"/>
        <end position="420"/>
    </location>
</feature>
<evidence type="ECO:0000259" key="1">
    <source>
        <dbReference type="Pfam" id="PF07944"/>
    </source>
</evidence>
<protein>
    <recommendedName>
        <fullName evidence="5">DUF1680 family protein</fullName>
    </recommendedName>
</protein>
<dbReference type="InterPro" id="IPR049046">
    <property type="entry name" value="Beta-AFase-like_GH127_middle"/>
</dbReference>
<gene>
    <name evidence="3" type="ORF">DVR12_14485</name>
</gene>
<sequence>MDRPKPDENITVIDNIPRKDNNRFYPGNRKPLQPEALIKLPVTAIQPKGWLLEYLKRQKSGLTGQLGHISAWLQKENNAWLSKEGKGEFGWEEVPYWLKGYANIGYILRDKEIIDESRVWLEGVLNSQRSDGNFGPTTVDSNGAEDFWPKMIMLYCLQSYYEYSTDKRVIEFMKNFFRYQLNYPEDKFIRQFHYWQGLRTGDNLHSVLWLYNITGDTWLLDLAKKIHRNSTSWANRNNEHVTGIEGSERPTWTHLLPDWHNVNIAQGFREPAIYYQLSGNKEDLKASYDVHKIIRNYFGQVPGGLFGSDEVARPGFIDPRQGTETCGMVEEMNSDEEMLRITGDIRWSDQAENVAFNSYPAAVMPDFRSLRYITSPNMVVSDALNHSPGINNSGPFLMMNPFSSRCCQHNHSQGWPYFSENLWMATPDNGIAATLYASSEVTAKVATGETVQIDEQTNYPFDDQLIFTIKTRKNSKFPLYLRIPSWCEEAKLEINHVQKSIKSKGGQYIRIERTWANQDQVILHLPMKIGITTWKENKNSVSINYGPLTFSLKIAETYLRKESNATAIGDSRWQKGVNAEAWPSFEIHPSSTWNYGLNLNTISPLDGIVIEKKNFPANNFPFTINDAPIQLKVSGRSIPEWKIDKYGLCGELPASPVRSAQPTDTITLIPMGCARLRISQFPLIDAESAKK</sequence>
<proteinExistence type="predicted"/>
<dbReference type="SUPFAM" id="SSF48208">
    <property type="entry name" value="Six-hairpin glycosidases"/>
    <property type="match status" value="1"/>
</dbReference>
<dbReference type="InterPro" id="IPR008928">
    <property type="entry name" value="6-hairpin_glycosidase_sf"/>
</dbReference>
<dbReference type="OrthoDB" id="9757939at2"/>
<comment type="caution">
    <text evidence="3">The sequence shown here is derived from an EMBL/GenBank/DDBJ whole genome shotgun (WGS) entry which is preliminary data.</text>
</comment>
<accession>A0A3E1Y9J6</accession>
<dbReference type="Proteomes" id="UP000260644">
    <property type="component" value="Unassembled WGS sequence"/>
</dbReference>
<name>A0A3E1Y9J6_9BACT</name>
<reference evidence="3 4" key="1">
    <citation type="submission" date="2018-07" db="EMBL/GenBank/DDBJ databases">
        <title>Chitinophaga K2CV101002-2 sp. nov., isolated from a monsoon evergreen broad-leaved forest soil.</title>
        <authorList>
            <person name="Lv Y."/>
        </authorList>
    </citation>
    <scope>NUCLEOTIDE SEQUENCE [LARGE SCALE GENOMIC DNA]</scope>
    <source>
        <strain evidence="3 4">GDMCC 1.1288</strain>
    </source>
</reference>
<dbReference type="PANTHER" id="PTHR31151">
    <property type="entry name" value="PROLINE-TRNA LIGASE (DUF1680)"/>
    <property type="match status" value="1"/>
</dbReference>
<keyword evidence="4" id="KW-1185">Reference proteome</keyword>
<dbReference type="PANTHER" id="PTHR31151:SF0">
    <property type="entry name" value="PROLINE-TRNA LIGASE (DUF1680)"/>
    <property type="match status" value="1"/>
</dbReference>
<organism evidence="3 4">
    <name type="scientific">Chitinophaga silvatica</name>
    <dbReference type="NCBI Taxonomy" id="2282649"/>
    <lineage>
        <taxon>Bacteria</taxon>
        <taxon>Pseudomonadati</taxon>
        <taxon>Bacteroidota</taxon>
        <taxon>Chitinophagia</taxon>
        <taxon>Chitinophagales</taxon>
        <taxon>Chitinophagaceae</taxon>
        <taxon>Chitinophaga</taxon>
    </lineage>
</organism>